<dbReference type="InterPro" id="IPR038765">
    <property type="entry name" value="Papain-like_cys_pep_sf"/>
</dbReference>
<evidence type="ECO:0000313" key="3">
    <source>
        <dbReference type="Proteomes" id="UP001594288"/>
    </source>
</evidence>
<keyword evidence="3" id="KW-1185">Reference proteome</keyword>
<dbReference type="EMBL" id="JBHPEI010000034">
    <property type="protein sequence ID" value="MFC1799826.1"/>
    <property type="molecule type" value="Genomic_DNA"/>
</dbReference>
<dbReference type="PANTHER" id="PTHR33490">
    <property type="entry name" value="BLR5614 PROTEIN-RELATED"/>
    <property type="match status" value="1"/>
</dbReference>
<gene>
    <name evidence="2" type="ORF">ACFL2Z_02825</name>
</gene>
<proteinExistence type="predicted"/>
<protein>
    <submittedName>
        <fullName evidence="2">Transglutaminase family protein</fullName>
    </submittedName>
</protein>
<dbReference type="InterPro" id="IPR002931">
    <property type="entry name" value="Transglutaminase-like"/>
</dbReference>
<sequence>MRTVPTAKTLGGILSGITALILCAATIAAAGIETEKIYFAIEQEGTPFGYSEIDVSSIEIGGRELILVKQKTFAMVTALGADVNTDLTLIYHLDPETHQFTYHESELKQAQLDLWSRVYVEGDKVRFVSNPADTTIIDLPPEVLLENTLIMPHLVRDFVDGGLTEKAYEVLDVREAEVHTARYTRAGIEDLLLAGEQYKALALDVLVPETALKYSIWVDTETGYLLKSKLPNGRETYRSGESIKKRIRTVSVDETLLAPVDVLIADIHSITYMTIRARIEPIGLQVSVEGLNVPGQTFTGTVENNVIDGIFEIEHPRYSGADAPPFPPDFSDDPAAADYLGGGIFMECEDPVLVEKAHELTEGSANCWEAAVRLSEWVSENIGYAIPGGGTPRKTYDIRAGECGAHSFLLATFCRTVGIPARVVWGCMYVPNQGGSFGQHAWNEIYMGEAGWIPVDATVTQARYLDSGHIRFGEYQSLTTSFNPHEMEILDYKLSTGDSGLQRAAVEKYQGYIGSYKHPAGAEDFEIFVREGNLTLNIPGQVALAFSEPDEAGKWQCKLSPKLYLEFDQAGDGAVSAMILHEILMMTRNSDPEEMPGDVPDDLRPYLGQYLFAQANVEFTVLYHEGGLAIYNPGDKQTVGLQPPDENGGWLDQYGKNTIYFDTESDGSVTALRIDAANRFAR</sequence>
<feature type="domain" description="Transglutaminase-like" evidence="1">
    <location>
        <begin position="395"/>
        <end position="459"/>
    </location>
</feature>
<dbReference type="PANTHER" id="PTHR33490:SF3">
    <property type="entry name" value="CONSERVED INTEGRAL MEMBRANE PROTEIN"/>
    <property type="match status" value="1"/>
</dbReference>
<dbReference type="Pfam" id="PF01841">
    <property type="entry name" value="Transglut_core"/>
    <property type="match status" value="1"/>
</dbReference>
<organism evidence="2 3">
    <name type="scientific">Eiseniibacteriota bacterium</name>
    <dbReference type="NCBI Taxonomy" id="2212470"/>
    <lineage>
        <taxon>Bacteria</taxon>
        <taxon>Candidatus Eiseniibacteriota</taxon>
    </lineage>
</organism>
<comment type="caution">
    <text evidence="2">The sequence shown here is derived from an EMBL/GenBank/DDBJ whole genome shotgun (WGS) entry which is preliminary data.</text>
</comment>
<evidence type="ECO:0000313" key="2">
    <source>
        <dbReference type="EMBL" id="MFC1799826.1"/>
    </source>
</evidence>
<evidence type="ECO:0000259" key="1">
    <source>
        <dbReference type="SMART" id="SM00460"/>
    </source>
</evidence>
<dbReference type="SUPFAM" id="SSF54001">
    <property type="entry name" value="Cysteine proteinases"/>
    <property type="match status" value="1"/>
</dbReference>
<dbReference type="Proteomes" id="UP001594288">
    <property type="component" value="Unassembled WGS sequence"/>
</dbReference>
<reference evidence="2 3" key="1">
    <citation type="submission" date="2024-09" db="EMBL/GenBank/DDBJ databases">
        <authorList>
            <person name="D'Angelo T."/>
        </authorList>
    </citation>
    <scope>NUCLEOTIDE SEQUENCE [LARGE SCALE GENOMIC DNA]</scope>
    <source>
        <strain evidence="2">SAG AM-311-F02</strain>
    </source>
</reference>
<dbReference type="Gene3D" id="3.10.620.30">
    <property type="match status" value="1"/>
</dbReference>
<name>A0ABV6YP32_UNCEI</name>
<dbReference type="SMART" id="SM00460">
    <property type="entry name" value="TGc"/>
    <property type="match status" value="1"/>
</dbReference>
<accession>A0ABV6YP32</accession>